<dbReference type="RefSeq" id="WP_143508242.1">
    <property type="nucleotide sequence ID" value="NZ_CP074126.1"/>
</dbReference>
<organism evidence="1 2">
    <name type="scientific">Pseudovibrio brasiliensis</name>
    <dbReference type="NCBI Taxonomy" id="1898042"/>
    <lineage>
        <taxon>Bacteria</taxon>
        <taxon>Pseudomonadati</taxon>
        <taxon>Pseudomonadota</taxon>
        <taxon>Alphaproteobacteria</taxon>
        <taxon>Hyphomicrobiales</taxon>
        <taxon>Stappiaceae</taxon>
        <taxon>Pseudovibrio</taxon>
    </lineage>
</organism>
<reference evidence="1 2" key="1">
    <citation type="journal article" date="2021" name="Angew. Chem. Int. Ed. Engl.">
        <title>A novel family of nonribosomal peptides modulate collective behavior in Pseudovibrio bacteria isolated from marine sponges.</title>
        <authorList>
            <person name="Ioca L.P."/>
            <person name="Dai Y."/>
            <person name="Kunakom S."/>
            <person name="Diaz-Espinosa J."/>
            <person name="Krunic A."/>
            <person name="Crnkovic C.M."/>
            <person name="Orjala J."/>
            <person name="Sanchez L.M."/>
            <person name="Ferreira A.G."/>
            <person name="Berlinck R.G.S."/>
            <person name="Eustaquio A.S."/>
        </authorList>
    </citation>
    <scope>NUCLEOTIDE SEQUENCE [LARGE SCALE GENOMIC DNA]</scope>
    <source>
        <strain evidence="1 2">Ab134</strain>
    </source>
</reference>
<evidence type="ECO:0000313" key="1">
    <source>
        <dbReference type="EMBL" id="QUS55385.1"/>
    </source>
</evidence>
<sequence>MARLATVAANDTTHSSHKESHDDYAGVIVACGKWRVIVCKGNIQWIIQKGILRRDGRAWQGMSYCCTRKALLRDWSRRSDLPAPHELRRLPEKISDKASAPTWLANLQPANDSTSAVAA</sequence>
<dbReference type="Proteomes" id="UP000680706">
    <property type="component" value="Chromosome"/>
</dbReference>
<evidence type="ECO:0000313" key="2">
    <source>
        <dbReference type="Proteomes" id="UP000680706"/>
    </source>
</evidence>
<dbReference type="EMBL" id="CP074126">
    <property type="protein sequence ID" value="QUS55385.1"/>
    <property type="molecule type" value="Genomic_DNA"/>
</dbReference>
<proteinExistence type="predicted"/>
<keyword evidence="2" id="KW-1185">Reference proteome</keyword>
<accession>A0ABX8AJW9</accession>
<gene>
    <name evidence="1" type="ORF">KGB56_18970</name>
</gene>
<protein>
    <submittedName>
        <fullName evidence="1">Uncharacterized protein</fullName>
    </submittedName>
</protein>
<name>A0ABX8AJW9_9HYPH</name>